<dbReference type="AlphaFoldDB" id="A0A0C5VIR4"/>
<dbReference type="EMBL" id="CP007142">
    <property type="protein sequence ID" value="AJQ93228.1"/>
    <property type="molecule type" value="Genomic_DNA"/>
</dbReference>
<evidence type="ECO:0000313" key="3">
    <source>
        <dbReference type="Proteomes" id="UP000032266"/>
    </source>
</evidence>
<evidence type="ECO:0000313" key="2">
    <source>
        <dbReference type="EMBL" id="AJQ93228.1"/>
    </source>
</evidence>
<name>A0A0C5VIR4_9GAMM</name>
<dbReference type="RefSeq" id="WP_044616092.1">
    <property type="nucleotide sequence ID" value="NZ_CP007142.1"/>
</dbReference>
<organism evidence="2 3">
    <name type="scientific">Gynuella sunshinyii YC6258</name>
    <dbReference type="NCBI Taxonomy" id="1445510"/>
    <lineage>
        <taxon>Bacteria</taxon>
        <taxon>Pseudomonadati</taxon>
        <taxon>Pseudomonadota</taxon>
        <taxon>Gammaproteobacteria</taxon>
        <taxon>Oceanospirillales</taxon>
        <taxon>Saccharospirillaceae</taxon>
        <taxon>Gynuella</taxon>
    </lineage>
</organism>
<dbReference type="HOGENOM" id="CLU_435313_0_0_6"/>
<dbReference type="Proteomes" id="UP000032266">
    <property type="component" value="Chromosome"/>
</dbReference>
<dbReference type="KEGG" id="gsn:YC6258_01180"/>
<dbReference type="OrthoDB" id="8596123at2"/>
<dbReference type="Pfam" id="PF12571">
    <property type="entry name" value="Phage_tail_fib"/>
    <property type="match status" value="1"/>
</dbReference>
<dbReference type="SUPFAM" id="SSF51126">
    <property type="entry name" value="Pectin lyase-like"/>
    <property type="match status" value="1"/>
</dbReference>
<sequence length="628" mass="67499">MSMNLKPVITDAGITALIDAKSRGIMAKITHVAVGDGGTGPYVASRDMTELKNEIQRSVVEGGELIGSQQNQLYLTATIRDNGDNIPEIYPIYEIGFFLENGVLFAVYASEAEKLAEKITGTDFVLAFDLTLTGTEAESIIIDRDHPLSMPVARDNMLVGSQTVKIHTQAEFDLIFNRGVDTEIAENLTIVLSPIQLPELSTQDSEDANRAPDTSAGALGGMGDGVHHTFNGRPAYILKNSILVKNNVNIIGFNTEDTVVVKGSRDVQIKLIGQEDSPLSGVHFSGWSFDGRGGIDGLGGTFIGTENGSAIYMENARLCQLNNKLINHHGSKDGGAIYGSSVTHIEAHHIYHSLAVNGGGVAGCRISSFTVYTCQASKNGSGTWRCHQSQIRLFGCEANECEDSVVLDQAGGFALGARVGIGMEPTQHPLTLRKSLNHYPVGITQSQLGGEATMELTTADENSEQATRVLLRGHSNNTDIEFYSGARGQEQQHMVLKGGSGKLGIGTGSPTSKLDVNGDINASGKLNTGTGFTIAGHKPFIYKRYKNLGDNVTYNTGKKTSEYIASIVGFAATNGDINEKGTVDIIRLYPYDVNGVWYIRADFATHGNDETWDVDVLFINKNLVEIEA</sequence>
<keyword evidence="3" id="KW-1185">Reference proteome</keyword>
<dbReference type="InterPro" id="IPR011050">
    <property type="entry name" value="Pectin_lyase_fold/virulence"/>
</dbReference>
<reference evidence="2 3" key="1">
    <citation type="submission" date="2014-01" db="EMBL/GenBank/DDBJ databases">
        <title>Full genme sequencing of cellulolytic bacterium Gynuella sunshinyii YC6258T gen. nov., sp. nov.</title>
        <authorList>
            <person name="Khan H."/>
            <person name="Chung E.J."/>
            <person name="Chung Y.R."/>
        </authorList>
    </citation>
    <scope>NUCLEOTIDE SEQUENCE [LARGE SCALE GENOMIC DNA]</scope>
    <source>
        <strain evidence="2 3">YC6258</strain>
    </source>
</reference>
<feature type="domain" description="Phage tail fibre protein N-terminal" evidence="1">
    <location>
        <begin position="1"/>
        <end position="140"/>
    </location>
</feature>
<protein>
    <submittedName>
        <fullName evidence="2">Phage-related tail fiber protein</fullName>
    </submittedName>
</protein>
<dbReference type="STRING" id="1445510.YC6258_01180"/>
<evidence type="ECO:0000259" key="1">
    <source>
        <dbReference type="Pfam" id="PF12571"/>
    </source>
</evidence>
<gene>
    <name evidence="2" type="ORF">YC6258_01180</name>
</gene>
<proteinExistence type="predicted"/>
<accession>A0A0C5VIR4</accession>
<dbReference type="PATRIC" id="fig|1445510.3.peg.1150"/>
<dbReference type="InterPro" id="IPR022225">
    <property type="entry name" value="Phage_tail_fibre_N"/>
</dbReference>